<gene>
    <name evidence="2" type="ordered locus">Mpe_B0623</name>
</gene>
<reference evidence="2 3" key="1">
    <citation type="journal article" date="2007" name="J. Bacteriol.">
        <title>Whole-genome analysis of the methyl tert-butyl ether-degrading beta-proteobacterium Methylibium petroleiphilum PM1.</title>
        <authorList>
            <person name="Kane S.R."/>
            <person name="Chakicherla A.Y."/>
            <person name="Chain P.S.G."/>
            <person name="Schmidt R."/>
            <person name="Shin M.W."/>
            <person name="Legler T.C."/>
            <person name="Scow K.M."/>
            <person name="Larimer F.W."/>
            <person name="Lucas S.M."/>
            <person name="Richardson P.M."/>
            <person name="Hristova K.R."/>
        </authorList>
    </citation>
    <scope>NUCLEOTIDE SEQUENCE [LARGE SCALE GENOMIC DNA]</scope>
    <source>
        <strain evidence="3">ATCC BAA-1232 / LMG 22953 / PM1</strain>
        <plasmid evidence="2 3">RPME01</plasmid>
    </source>
</reference>
<dbReference type="EMBL" id="CP000556">
    <property type="protein sequence ID" value="ABM97387.1"/>
    <property type="molecule type" value="Genomic_DNA"/>
</dbReference>
<dbReference type="PANTHER" id="PTHR38730:SF1">
    <property type="entry name" value="SLL7028 PROTEIN"/>
    <property type="match status" value="1"/>
</dbReference>
<dbReference type="PANTHER" id="PTHR38730">
    <property type="entry name" value="SLL7028 PROTEIN"/>
    <property type="match status" value="1"/>
</dbReference>
<name>A2SP98_METPP</name>
<feature type="region of interest" description="Disordered" evidence="1">
    <location>
        <begin position="410"/>
        <end position="453"/>
    </location>
</feature>
<dbReference type="RefSeq" id="WP_011831932.1">
    <property type="nucleotide sequence ID" value="NC_008826.1"/>
</dbReference>
<keyword evidence="3" id="KW-1185">Reference proteome</keyword>
<dbReference type="SUPFAM" id="SSF53300">
    <property type="entry name" value="vWA-like"/>
    <property type="match status" value="1"/>
</dbReference>
<evidence type="ECO:0008006" key="4">
    <source>
        <dbReference type="Google" id="ProtNLM"/>
    </source>
</evidence>
<dbReference type="Proteomes" id="UP000000366">
    <property type="component" value="Plasmid RPME01"/>
</dbReference>
<organism evidence="2 3">
    <name type="scientific">Methylibium petroleiphilum (strain ATCC BAA-1232 / LMG 22953 / PM1)</name>
    <dbReference type="NCBI Taxonomy" id="420662"/>
    <lineage>
        <taxon>Bacteria</taxon>
        <taxon>Pseudomonadati</taxon>
        <taxon>Pseudomonadota</taxon>
        <taxon>Betaproteobacteria</taxon>
        <taxon>Burkholderiales</taxon>
        <taxon>Sphaerotilaceae</taxon>
        <taxon>Methylibium</taxon>
    </lineage>
</organism>
<protein>
    <recommendedName>
        <fullName evidence="4">VWFA domain-containing protein</fullName>
    </recommendedName>
</protein>
<dbReference type="InterPro" id="IPR036465">
    <property type="entry name" value="vWFA_dom_sf"/>
</dbReference>
<dbReference type="HOGENOM" id="CLU_354812_0_0_4"/>
<proteinExistence type="predicted"/>
<evidence type="ECO:0000313" key="3">
    <source>
        <dbReference type="Proteomes" id="UP000000366"/>
    </source>
</evidence>
<dbReference type="CDD" id="cd00198">
    <property type="entry name" value="vWFA"/>
    <property type="match status" value="1"/>
</dbReference>
<feature type="compositionally biased region" description="Low complexity" evidence="1">
    <location>
        <begin position="1"/>
        <end position="18"/>
    </location>
</feature>
<feature type="region of interest" description="Disordered" evidence="1">
    <location>
        <begin position="1"/>
        <end position="23"/>
    </location>
</feature>
<evidence type="ECO:0000313" key="2">
    <source>
        <dbReference type="EMBL" id="ABM97387.1"/>
    </source>
</evidence>
<sequence length="791" mass="86861">MATAPQATQSSPAASQPQGVTRHVTDEGMEKALGIGQGGKRLNTHAHDLQERIDDARDDFLEVRTFYVGGRDRHDFLKNGLLGEIVSRTPILVYDLPELKAFCNTAFVDRSGKMYIADTFCRRLLSEHDAGLDSLNYVFRHEADHLRRLHLARMLDYPHSVANAATDTRINIDIVKGEAAERAEAEKGSSLNDNEVREAIKKYLAEHAQSSISVFYGMTLEEHVKYDGMSEEAIAALMMKDWKEPPPLPNREVSFEHIMEGAAQEADNVKGMLLAGKPLAPTAPPYVMTPNELSGLAQDLRTIGKAKANPSKVSDQDLQSAYDRLAKLREHQGLIELDNQHIRAAMGLLGKGASHSSGKTGDAYLDMLKPSERVEMAMKILEKILQPQKSNGMPQQPQNGGLTIKDLERAMGRGGAPNPGNGNSQSGGQPGDQAGAQDGSGTEDMVPAPTVTHGQDHVMSTEDLAQALHDAGVSSDTMAKLGFDDLKKIPEEVKHAKDGVVSAINKASEDQMKVGSRYPGGHLLHYAKAQMLDFFKPVLTWEMAHKKLLEACGKGSRYDPTEPWTLYHVDAADMGFKHQRDVPFMGSRMPGKEQKPLMFDIIDTSGSVDDAMLKRFVSEALNQARRVSRGVAPDVLISWADTICRGVPEFISEKNYKQFLTKGINYGGRGGTNFQAAIENVLEMVKPGSKSGYAKRNIDAICYMTDSGDSVPDPARLLRKAQECGLKKLPPILFLVPKSCYDERFAKEASKWATVVYFHAGPGAKHTQKVDINAAAREQDQKNRNLKAPRP</sequence>
<dbReference type="AlphaFoldDB" id="A2SP98"/>
<feature type="compositionally biased region" description="Low complexity" evidence="1">
    <location>
        <begin position="418"/>
        <end position="440"/>
    </location>
</feature>
<dbReference type="KEGG" id="mpt:Mpe_B0623"/>
<keyword evidence="2" id="KW-0614">Plasmid</keyword>
<geneLocation type="plasmid" evidence="2 3">
    <name>RPME01</name>
</geneLocation>
<accession>A2SP98</accession>
<evidence type="ECO:0000256" key="1">
    <source>
        <dbReference type="SAM" id="MobiDB-lite"/>
    </source>
</evidence>
<dbReference type="eggNOG" id="COG3864">
    <property type="taxonomic scope" value="Bacteria"/>
</dbReference>